<dbReference type="Gene3D" id="3.50.50.60">
    <property type="entry name" value="FAD/NAD(P)-binding domain"/>
    <property type="match status" value="2"/>
</dbReference>
<dbReference type="InterPro" id="IPR036188">
    <property type="entry name" value="FAD/NAD-bd_sf"/>
</dbReference>
<evidence type="ECO:0000313" key="7">
    <source>
        <dbReference type="EMBL" id="MCM2436567.1"/>
    </source>
</evidence>
<dbReference type="Pfam" id="PF02852">
    <property type="entry name" value="Pyr_redox_dim"/>
    <property type="match status" value="1"/>
</dbReference>
<dbReference type="PANTHER" id="PTHR43014:SF5">
    <property type="entry name" value="GLUTATHIONE REDUCTASE (NADPH)"/>
    <property type="match status" value="1"/>
</dbReference>
<evidence type="ECO:0000259" key="5">
    <source>
        <dbReference type="Pfam" id="PF02852"/>
    </source>
</evidence>
<comment type="similarity">
    <text evidence="2">Belongs to the class-I pyridine nucleotide-disulfide oxidoreductase family.</text>
</comment>
<organism evidence="7 8">
    <name type="scientific">Periweissella beninensis</name>
    <dbReference type="NCBI Taxonomy" id="504936"/>
    <lineage>
        <taxon>Bacteria</taxon>
        <taxon>Bacillati</taxon>
        <taxon>Bacillota</taxon>
        <taxon>Bacilli</taxon>
        <taxon>Lactobacillales</taxon>
        <taxon>Lactobacillaceae</taxon>
        <taxon>Periweissella</taxon>
    </lineage>
</organism>
<comment type="caution">
    <text evidence="7">The sequence shown here is derived from an EMBL/GenBank/DDBJ whole genome shotgun (WGS) entry which is preliminary data.</text>
</comment>
<dbReference type="Proteomes" id="UP001057481">
    <property type="component" value="Unassembled WGS sequence"/>
</dbReference>
<dbReference type="PRINTS" id="PR00411">
    <property type="entry name" value="PNDRDTASEI"/>
</dbReference>
<feature type="domain" description="Pyridine nucleotide-disulphide oxidoreductase dimerisation" evidence="5">
    <location>
        <begin position="338"/>
        <end position="438"/>
    </location>
</feature>
<keyword evidence="3" id="KW-0285">Flavoprotein</keyword>
<accession>A0ABT0VJI6</accession>
<reference evidence="7" key="1">
    <citation type="submission" date="2021-04" db="EMBL/GenBank/DDBJ databases">
        <title>Taxonomic assessment of Weissella genus.</title>
        <authorList>
            <person name="Fanelli F."/>
            <person name="Chieffi D."/>
            <person name="Dell'Aquila A."/>
            <person name="Gyu-Sung C."/>
            <person name="Franz C.M.A.P."/>
            <person name="Fusco V."/>
        </authorList>
    </citation>
    <scope>NUCLEOTIDE SEQUENCE</scope>
    <source>
        <strain evidence="7">LMG 25373</strain>
    </source>
</reference>
<evidence type="ECO:0000256" key="4">
    <source>
        <dbReference type="ARBA" id="ARBA00022827"/>
    </source>
</evidence>
<dbReference type="SUPFAM" id="SSF55424">
    <property type="entry name" value="FAD/NAD-linked reductases, dimerisation (C-terminal) domain"/>
    <property type="match status" value="1"/>
</dbReference>
<dbReference type="Pfam" id="PF07992">
    <property type="entry name" value="Pyr_redox_2"/>
    <property type="match status" value="1"/>
</dbReference>
<evidence type="ECO:0000259" key="6">
    <source>
        <dbReference type="Pfam" id="PF07992"/>
    </source>
</evidence>
<dbReference type="PRINTS" id="PR00368">
    <property type="entry name" value="FADPNR"/>
</dbReference>
<evidence type="ECO:0000256" key="3">
    <source>
        <dbReference type="ARBA" id="ARBA00022630"/>
    </source>
</evidence>
<dbReference type="InterPro" id="IPR016156">
    <property type="entry name" value="FAD/NAD-linked_Rdtase_dimer_sf"/>
</dbReference>
<dbReference type="RefSeq" id="WP_205143009.1">
    <property type="nucleotide sequence ID" value="NZ_JAFBDN010000002.1"/>
</dbReference>
<evidence type="ECO:0000256" key="1">
    <source>
        <dbReference type="ARBA" id="ARBA00001974"/>
    </source>
</evidence>
<keyword evidence="4" id="KW-0274">FAD</keyword>
<dbReference type="Gene3D" id="3.30.390.30">
    <property type="match status" value="1"/>
</dbReference>
<evidence type="ECO:0000256" key="2">
    <source>
        <dbReference type="ARBA" id="ARBA00007532"/>
    </source>
</evidence>
<evidence type="ECO:0000313" key="8">
    <source>
        <dbReference type="Proteomes" id="UP001057481"/>
    </source>
</evidence>
<dbReference type="InterPro" id="IPR004099">
    <property type="entry name" value="Pyr_nucl-diS_OxRdtase_dimer"/>
</dbReference>
<name>A0ABT0VJI6_9LACO</name>
<protein>
    <submittedName>
        <fullName evidence="7">NAD(P)/FAD-dependent oxidoreductase</fullName>
    </submittedName>
</protein>
<keyword evidence="8" id="KW-1185">Reference proteome</keyword>
<dbReference type="EMBL" id="JAGMVS010000037">
    <property type="protein sequence ID" value="MCM2436567.1"/>
    <property type="molecule type" value="Genomic_DNA"/>
</dbReference>
<sequence length="452" mass="49665">MTNYNYDVAFIGGGHANWHAAMTLRQAGLKIAIFEKDTIGGTCTNYGCNAKILLDGPADVLHQIKSYENNGLVGNTKIDWPALMAYKHANIDHRHLELEGMFKQAGIDLINGHAQFINAHTITVKDQSFTADKIVLGTGLRPRTLDIPGSEYIHDSRDFLDMPNMPAHITFLGTGIVSMEFASLASMAGAKVTIINRSEHILKEYPQKYVAKIKQSLIDAGVEFIFNAEVVDVLKINDDHLTLNLSDNNKVETNYILNAVGRIPNIENMGLAKIGVQTNNHGIVVNEFLQTTVANIYASGDVVSNAIPKLTPTATFESNYLAQLFLGMNKRPIGYPAIAQTLFTLPRISQVGVALDVAQVSDEYTVQTVPYGKMFLFSTKNEDQAEVNFIFDKEQLLVGATVFGDEAPELINILALIISQKMTATDLQSVIFAFPSQSIGLISVLARYLKVR</sequence>
<gene>
    <name evidence="7" type="ORF">KAK10_01275</name>
</gene>
<dbReference type="PIRSF" id="PIRSF000350">
    <property type="entry name" value="Mercury_reductase_MerA"/>
    <property type="match status" value="1"/>
</dbReference>
<comment type="cofactor">
    <cofactor evidence="1">
        <name>FAD</name>
        <dbReference type="ChEBI" id="CHEBI:57692"/>
    </cofactor>
</comment>
<dbReference type="InterPro" id="IPR001100">
    <property type="entry name" value="Pyr_nuc-diS_OxRdtase"/>
</dbReference>
<dbReference type="InterPro" id="IPR023753">
    <property type="entry name" value="FAD/NAD-binding_dom"/>
</dbReference>
<dbReference type="PANTHER" id="PTHR43014">
    <property type="entry name" value="MERCURIC REDUCTASE"/>
    <property type="match status" value="1"/>
</dbReference>
<feature type="domain" description="FAD/NAD(P)-binding" evidence="6">
    <location>
        <begin position="6"/>
        <end position="315"/>
    </location>
</feature>
<dbReference type="SUPFAM" id="SSF51905">
    <property type="entry name" value="FAD/NAD(P)-binding domain"/>
    <property type="match status" value="1"/>
</dbReference>
<proteinExistence type="inferred from homology"/>